<dbReference type="AlphaFoldDB" id="A0A0B7N2E0"/>
<dbReference type="OrthoDB" id="2245303at2759"/>
<proteinExistence type="predicted"/>
<organism evidence="2 3">
    <name type="scientific">Parasitella parasitica</name>
    <dbReference type="NCBI Taxonomy" id="35722"/>
    <lineage>
        <taxon>Eukaryota</taxon>
        <taxon>Fungi</taxon>
        <taxon>Fungi incertae sedis</taxon>
        <taxon>Mucoromycota</taxon>
        <taxon>Mucoromycotina</taxon>
        <taxon>Mucoromycetes</taxon>
        <taxon>Mucorales</taxon>
        <taxon>Mucorineae</taxon>
        <taxon>Mucoraceae</taxon>
        <taxon>Parasitella</taxon>
    </lineage>
</organism>
<gene>
    <name evidence="2" type="primary">PARPA_03082.1 scaffold 6726</name>
    <name evidence="1" type="synonym">PARPA_00382.1 scaffold 720</name>
</gene>
<reference evidence="2 3" key="1">
    <citation type="submission" date="2014-09" db="EMBL/GenBank/DDBJ databases">
        <authorList>
            <person name="Ellenberger Sabrina"/>
        </authorList>
    </citation>
    <scope>NUCLEOTIDE SEQUENCE [LARGE SCALE GENOMIC DNA]</scope>
    <source>
        <strain evidence="2 3">CBS 412.66</strain>
    </source>
</reference>
<sequence>MDMVSVNTGPHTSHFTPKSATRILLNKESIAVAKSFYGNRIKHDSPYLYALKQVRSKFTHISTYSRARFSACDLHLQPTTIWTLADAETTSSTMTQEKIISSLFQKIAISVAKHHLNAKIMNKDIQDLIDQCSDTRGSAILRKIQLLPNKTIIGNVDLDASLKDLAAMLSHGISRRNEKKKKDMIRQLHGITQ</sequence>
<name>A0A0B7N2E0_9FUNG</name>
<evidence type="ECO:0000313" key="2">
    <source>
        <dbReference type="EMBL" id="CEP09553.1"/>
    </source>
</evidence>
<evidence type="ECO:0000313" key="1">
    <source>
        <dbReference type="EMBL" id="CEP07109.1"/>
    </source>
</evidence>
<dbReference type="EMBL" id="LN721931">
    <property type="protein sequence ID" value="CEP09553.1"/>
    <property type="molecule type" value="Genomic_DNA"/>
</dbReference>
<dbReference type="EMBL" id="LN719030">
    <property type="protein sequence ID" value="CEP07109.1"/>
    <property type="molecule type" value="Genomic_DNA"/>
</dbReference>
<protein>
    <submittedName>
        <fullName evidence="2">Uncharacterized protein</fullName>
    </submittedName>
</protein>
<keyword evidence="3" id="KW-1185">Reference proteome</keyword>
<accession>A0A0B7N2E0</accession>
<dbReference type="Proteomes" id="UP000054107">
    <property type="component" value="Unassembled WGS sequence"/>
</dbReference>
<evidence type="ECO:0000313" key="3">
    <source>
        <dbReference type="Proteomes" id="UP000054107"/>
    </source>
</evidence>